<accession>Q8U5V3</accession>
<gene>
    <name evidence="2" type="ordered locus">Atu8048</name>
</gene>
<sequence length="36" mass="4115">MIDDFGEAPTPAVKSSRSVMAKRPKFQYTLRWVDDA</sequence>
<reference evidence="2 3" key="1">
    <citation type="journal article" date="2001" name="Science">
        <title>The genome of the natural genetic engineer Agrobacterium tumefaciens C58.</title>
        <authorList>
            <person name="Wood D.W."/>
            <person name="Setubal J.C."/>
            <person name="Kaul R."/>
            <person name="Monks D.E."/>
            <person name="Kitajima J.P."/>
            <person name="Okura V.K."/>
            <person name="Zhou Y."/>
            <person name="Chen L."/>
            <person name="Wood G.E."/>
            <person name="Almeida N.F.Jr."/>
            <person name="Woo L."/>
            <person name="Chen Y."/>
            <person name="Paulsen I.T."/>
            <person name="Eisen J.A."/>
            <person name="Karp P.D."/>
            <person name="Bovee D.Sr."/>
            <person name="Chapman P."/>
            <person name="Clendenning J."/>
            <person name="Deatherage G."/>
            <person name="Gillet W."/>
            <person name="Grant C."/>
            <person name="Kutyavin T."/>
            <person name="Levy R."/>
            <person name="Li M.J."/>
            <person name="McClelland E."/>
            <person name="Palmieri A."/>
            <person name="Raymond C."/>
            <person name="Rouse G."/>
            <person name="Saenphimmachak C."/>
            <person name="Wu Z."/>
            <person name="Romero P."/>
            <person name="Gordon D."/>
            <person name="Zhang S."/>
            <person name="Yoo H."/>
            <person name="Tao Y."/>
            <person name="Biddle P."/>
            <person name="Jung M."/>
            <person name="Krespan W."/>
            <person name="Perry M."/>
            <person name="Gordon-Kamm B."/>
            <person name="Liao L."/>
            <person name="Kim S."/>
            <person name="Hendrick C."/>
            <person name="Zhao Z.Y."/>
            <person name="Dolan M."/>
            <person name="Chumley F."/>
            <person name="Tingey S.V."/>
            <person name="Tomb J.F."/>
            <person name="Gordon M.P."/>
            <person name="Olson M.V."/>
            <person name="Nester E.W."/>
        </authorList>
    </citation>
    <scope>NUCLEOTIDE SEQUENCE [LARGE SCALE GENOMIC DNA]</scope>
    <source>
        <strain evidence="3">C58 / ATCC 33970</strain>
    </source>
</reference>
<name>Q8U5V3_AGRFC</name>
<protein>
    <submittedName>
        <fullName evidence="2">Uncharacterized protein</fullName>
    </submittedName>
</protein>
<dbReference type="AlphaFoldDB" id="Q8U5V3"/>
<dbReference type="KEGG" id="atu:Atu8048"/>
<dbReference type="EnsemblBacteria" id="AAK90612">
    <property type="protein sequence ID" value="AAK90612"/>
    <property type="gene ID" value="Atu8048"/>
</dbReference>
<dbReference type="EMBL" id="AE007872">
    <property type="protein sequence ID" value="AAK90612.1"/>
    <property type="molecule type" value="Genomic_DNA"/>
</dbReference>
<keyword evidence="2" id="KW-0614">Plasmid</keyword>
<proteinExistence type="predicted"/>
<organism evidence="2 3">
    <name type="scientific">Agrobacterium fabrum (strain C58 / ATCC 33970)</name>
    <name type="common">Agrobacterium tumefaciens (strain C58)</name>
    <dbReference type="NCBI Taxonomy" id="176299"/>
    <lineage>
        <taxon>Bacteria</taxon>
        <taxon>Pseudomonadati</taxon>
        <taxon>Pseudomonadota</taxon>
        <taxon>Alphaproteobacteria</taxon>
        <taxon>Hyphomicrobiales</taxon>
        <taxon>Rhizobiaceae</taxon>
        <taxon>Rhizobium/Agrobacterium group</taxon>
        <taxon>Agrobacterium</taxon>
        <taxon>Agrobacterium tumefaciens complex</taxon>
    </lineage>
</organism>
<evidence type="ECO:0000256" key="1">
    <source>
        <dbReference type="SAM" id="MobiDB-lite"/>
    </source>
</evidence>
<evidence type="ECO:0000313" key="3">
    <source>
        <dbReference type="Proteomes" id="UP000000813"/>
    </source>
</evidence>
<feature type="region of interest" description="Disordered" evidence="1">
    <location>
        <begin position="1"/>
        <end position="20"/>
    </location>
</feature>
<dbReference type="HOGENOM" id="CLU_3354133_0_0_5"/>
<reference evidence="2 3" key="2">
    <citation type="journal article" date="2001" name="Science">
        <title>Genome sequence of the plant pathogen and biotechnology agent Agrobacterium tumefaciens C58.</title>
        <authorList>
            <person name="Goodner B."/>
            <person name="Hinkle G."/>
            <person name="Gattung S."/>
            <person name="Miller N."/>
            <person name="Blanchard M."/>
            <person name="Qurollo B."/>
            <person name="Goldman B.S."/>
            <person name="Cao Y."/>
            <person name="Askenazi M."/>
            <person name="Halling C."/>
            <person name="Mullin L."/>
            <person name="Houmiel K."/>
            <person name="Gordon J."/>
            <person name="Vaudin M."/>
            <person name="Iartchouk O."/>
            <person name="Epp A."/>
            <person name="Liu F."/>
            <person name="Wollam C."/>
            <person name="Allinger M."/>
            <person name="Doughty D."/>
            <person name="Scott C."/>
            <person name="Lappas C."/>
            <person name="Markelz B."/>
            <person name="Flanagan C."/>
            <person name="Crowell C."/>
            <person name="Gurson J."/>
            <person name="Lomo C."/>
            <person name="Sear C."/>
            <person name="Strub G."/>
            <person name="Cielo C."/>
            <person name="Slater S."/>
        </authorList>
    </citation>
    <scope>NUCLEOTIDE SEQUENCE [LARGE SCALE GENOMIC DNA]</scope>
    <source>
        <strain evidence="3">C58 / ATCC 33970</strain>
    </source>
</reference>
<evidence type="ECO:0000313" key="2">
    <source>
        <dbReference type="EMBL" id="AAK90612.1"/>
    </source>
</evidence>
<keyword evidence="3" id="KW-1185">Reference proteome</keyword>
<dbReference type="Proteomes" id="UP000000813">
    <property type="component" value="Plasmid At"/>
</dbReference>
<geneLocation type="plasmid" evidence="2 3">
    <name>At</name>
</geneLocation>